<keyword evidence="3" id="KW-1185">Reference proteome</keyword>
<feature type="region of interest" description="Disordered" evidence="1">
    <location>
        <begin position="1"/>
        <end position="62"/>
    </location>
</feature>
<reference evidence="2 3" key="1">
    <citation type="journal article" date="2019" name="Sci. Rep.">
        <title>Orb-weaving spider Araneus ventricosus genome elucidates the spidroin gene catalogue.</title>
        <authorList>
            <person name="Kono N."/>
            <person name="Nakamura H."/>
            <person name="Ohtoshi R."/>
            <person name="Moran D.A.P."/>
            <person name="Shinohara A."/>
            <person name="Yoshida Y."/>
            <person name="Fujiwara M."/>
            <person name="Mori M."/>
            <person name="Tomita M."/>
            <person name="Arakawa K."/>
        </authorList>
    </citation>
    <scope>NUCLEOTIDE SEQUENCE [LARGE SCALE GENOMIC DNA]</scope>
</reference>
<protein>
    <submittedName>
        <fullName evidence="2">Uncharacterized protein</fullName>
    </submittedName>
</protein>
<sequence>MIRQKSKFQPQKGTTGKLNVLTSSESSQSDSDDIFQPQSLVSRSGTPVHKPTTSNSTTDYTSLSRKCDRYGAYFSHRFLPKIKNMYGIFGGIWM</sequence>
<dbReference type="Proteomes" id="UP000499080">
    <property type="component" value="Unassembled WGS sequence"/>
</dbReference>
<feature type="compositionally biased region" description="Low complexity" evidence="1">
    <location>
        <begin position="23"/>
        <end position="39"/>
    </location>
</feature>
<name>A0A4Y2REU5_ARAVE</name>
<proteinExistence type="predicted"/>
<evidence type="ECO:0000256" key="1">
    <source>
        <dbReference type="SAM" id="MobiDB-lite"/>
    </source>
</evidence>
<gene>
    <name evidence="2" type="ORF">AVEN_18823_1</name>
</gene>
<evidence type="ECO:0000313" key="2">
    <source>
        <dbReference type="EMBL" id="GBN74302.1"/>
    </source>
</evidence>
<accession>A0A4Y2REU5</accession>
<dbReference type="EMBL" id="BGPR01016838">
    <property type="protein sequence ID" value="GBN74302.1"/>
    <property type="molecule type" value="Genomic_DNA"/>
</dbReference>
<dbReference type="AlphaFoldDB" id="A0A4Y2REU5"/>
<comment type="caution">
    <text evidence="2">The sequence shown here is derived from an EMBL/GenBank/DDBJ whole genome shotgun (WGS) entry which is preliminary data.</text>
</comment>
<feature type="compositionally biased region" description="Polar residues" evidence="1">
    <location>
        <begin position="40"/>
        <end position="62"/>
    </location>
</feature>
<feature type="compositionally biased region" description="Polar residues" evidence="1">
    <location>
        <begin position="7"/>
        <end position="22"/>
    </location>
</feature>
<evidence type="ECO:0000313" key="3">
    <source>
        <dbReference type="Proteomes" id="UP000499080"/>
    </source>
</evidence>
<organism evidence="2 3">
    <name type="scientific">Araneus ventricosus</name>
    <name type="common">Orbweaver spider</name>
    <name type="synonym">Epeira ventricosa</name>
    <dbReference type="NCBI Taxonomy" id="182803"/>
    <lineage>
        <taxon>Eukaryota</taxon>
        <taxon>Metazoa</taxon>
        <taxon>Ecdysozoa</taxon>
        <taxon>Arthropoda</taxon>
        <taxon>Chelicerata</taxon>
        <taxon>Arachnida</taxon>
        <taxon>Araneae</taxon>
        <taxon>Araneomorphae</taxon>
        <taxon>Entelegynae</taxon>
        <taxon>Araneoidea</taxon>
        <taxon>Araneidae</taxon>
        <taxon>Araneus</taxon>
    </lineage>
</organism>